<feature type="region of interest" description="Disordered" evidence="1">
    <location>
        <begin position="1"/>
        <end position="29"/>
    </location>
</feature>
<organism evidence="2 3">
    <name type="scientific">Microbacterium resistens</name>
    <dbReference type="NCBI Taxonomy" id="156977"/>
    <lineage>
        <taxon>Bacteria</taxon>
        <taxon>Bacillati</taxon>
        <taxon>Actinomycetota</taxon>
        <taxon>Actinomycetes</taxon>
        <taxon>Micrococcales</taxon>
        <taxon>Microbacteriaceae</taxon>
        <taxon>Microbacterium</taxon>
    </lineage>
</organism>
<evidence type="ECO:0000313" key="3">
    <source>
        <dbReference type="Proteomes" id="UP001199642"/>
    </source>
</evidence>
<proteinExistence type="predicted"/>
<reference evidence="2 3" key="1">
    <citation type="submission" date="2023-01" db="EMBL/GenBank/DDBJ databases">
        <title>Characterization of estradiol degrading bacteria Microbacterium sp. MZT7 and reveal degrading genes through genome analysis.</title>
        <authorList>
            <person name="Hao P."/>
            <person name="Gao Y."/>
        </authorList>
    </citation>
    <scope>NUCLEOTIDE SEQUENCE [LARGE SCALE GENOMIC DNA]</scope>
    <source>
        <strain evidence="2 3">MZT7</strain>
    </source>
</reference>
<sequence>MVATTTKKPTARKTPARKPSAPKTAETSPLTYTVVEDVLHYTTKAGFKLTIDLDFPPDLLKLAMGADEEDRSEEEQFEIMARTFGANFQEAYAAMGVIERRRVQRAMFLEFQKAMDMPLGESLGSSDS</sequence>
<dbReference type="RefSeq" id="WP_231820911.1">
    <property type="nucleotide sequence ID" value="NZ_CP082781.1"/>
</dbReference>
<evidence type="ECO:0008006" key="4">
    <source>
        <dbReference type="Google" id="ProtNLM"/>
    </source>
</evidence>
<keyword evidence="3" id="KW-1185">Reference proteome</keyword>
<gene>
    <name evidence="2" type="ORF">K8F61_05160</name>
</gene>
<protein>
    <recommendedName>
        <fullName evidence="4">Tail assembly chaperone</fullName>
    </recommendedName>
</protein>
<dbReference type="Proteomes" id="UP001199642">
    <property type="component" value="Chromosome"/>
</dbReference>
<evidence type="ECO:0000313" key="2">
    <source>
        <dbReference type="EMBL" id="UGS27579.1"/>
    </source>
</evidence>
<accession>A0ABY3RU55</accession>
<name>A0ABY3RU55_9MICO</name>
<evidence type="ECO:0000256" key="1">
    <source>
        <dbReference type="SAM" id="MobiDB-lite"/>
    </source>
</evidence>
<dbReference type="EMBL" id="CP082781">
    <property type="protein sequence ID" value="UGS27579.1"/>
    <property type="molecule type" value="Genomic_DNA"/>
</dbReference>